<keyword evidence="1" id="KW-0732">Signal</keyword>
<dbReference type="Proteomes" id="UP000198379">
    <property type="component" value="Unassembled WGS sequence"/>
</dbReference>
<gene>
    <name evidence="2" type="ORF">SAMN06265376_101640</name>
</gene>
<protein>
    <recommendedName>
        <fullName evidence="4">MetA-pathway of phenol degradation</fullName>
    </recommendedName>
</protein>
<keyword evidence="3" id="KW-1185">Reference proteome</keyword>
<evidence type="ECO:0000313" key="3">
    <source>
        <dbReference type="Proteomes" id="UP000198379"/>
    </source>
</evidence>
<organism evidence="2 3">
    <name type="scientific">Dokdonia pacifica</name>
    <dbReference type="NCBI Taxonomy" id="1627892"/>
    <lineage>
        <taxon>Bacteria</taxon>
        <taxon>Pseudomonadati</taxon>
        <taxon>Bacteroidota</taxon>
        <taxon>Flavobacteriia</taxon>
        <taxon>Flavobacteriales</taxon>
        <taxon>Flavobacteriaceae</taxon>
        <taxon>Dokdonia</taxon>
    </lineage>
</organism>
<dbReference type="RefSeq" id="WP_089369967.1">
    <property type="nucleotide sequence ID" value="NZ_BMEP01000002.1"/>
</dbReference>
<reference evidence="2 3" key="1">
    <citation type="submission" date="2017-06" db="EMBL/GenBank/DDBJ databases">
        <authorList>
            <person name="Kim H.J."/>
            <person name="Triplett B.A."/>
        </authorList>
    </citation>
    <scope>NUCLEOTIDE SEQUENCE [LARGE SCALE GENOMIC DNA]</scope>
    <source>
        <strain evidence="2 3">DSM 25597</strain>
    </source>
</reference>
<evidence type="ECO:0000313" key="2">
    <source>
        <dbReference type="EMBL" id="SNR40884.1"/>
    </source>
</evidence>
<feature type="chain" id="PRO_5013280398" description="MetA-pathway of phenol degradation" evidence="1">
    <location>
        <begin position="21"/>
        <end position="303"/>
    </location>
</feature>
<feature type="signal peptide" evidence="1">
    <location>
        <begin position="1"/>
        <end position="20"/>
    </location>
</feature>
<dbReference type="EMBL" id="FZNY01000001">
    <property type="protein sequence ID" value="SNR40884.1"/>
    <property type="molecule type" value="Genomic_DNA"/>
</dbReference>
<accession>A0A238W3G5</accession>
<dbReference type="OrthoDB" id="949563at2"/>
<dbReference type="AlphaFoldDB" id="A0A238W3G5"/>
<name>A0A238W3G5_9FLAO</name>
<evidence type="ECO:0008006" key="4">
    <source>
        <dbReference type="Google" id="ProtNLM"/>
    </source>
</evidence>
<evidence type="ECO:0000256" key="1">
    <source>
        <dbReference type="SAM" id="SignalP"/>
    </source>
</evidence>
<sequence length="303" mass="33883">MKKYNLIIILCVFAFATIKAQDTEDKDSTPNPYFSLKLGQSSDNAFTKSKPAQLIASFPTGDSIPDSYLINAYSEFSLNWFDGDLSIGVTGEIQKNTLIDKEQDVRQFGLTFLGKIPNKGNGQFVVSGSLKQSKDLIKDEEAFQAHAGIKYHDFRNKNWLFKTQTVFPYDDQKGDFGHYLAFRFDYSTGLGYIGGDEEVLFAKVNTQIEAFPLYGLFKKEFKQPEILFVSYNLNARSAISGDTTLDINPLHTFSAGSSYKINEETTLSLAYNLSKGANPFAGLANQEFRSLTVKFIIEISNKG</sequence>
<proteinExistence type="predicted"/>